<reference evidence="8 9" key="1">
    <citation type="submission" date="2017-02" db="EMBL/GenBank/DDBJ databases">
        <authorList>
            <person name="Peterson S.W."/>
        </authorList>
    </citation>
    <scope>NUCLEOTIDE SEQUENCE [LARGE SCALE GENOMIC DNA]</scope>
    <source>
        <strain evidence="8 9">M1</strain>
    </source>
</reference>
<keyword evidence="3" id="KW-0805">Transcription regulation</keyword>
<dbReference type="Gene3D" id="1.10.10.10">
    <property type="entry name" value="Winged helix-like DNA-binding domain superfamily/Winged helix DNA-binding domain"/>
    <property type="match status" value="1"/>
</dbReference>
<dbReference type="PROSITE" id="PS51000">
    <property type="entry name" value="HTH_DEOR_2"/>
    <property type="match status" value="1"/>
</dbReference>
<dbReference type="EMBL" id="FUZT01000008">
    <property type="protein sequence ID" value="SKC79185.1"/>
    <property type="molecule type" value="Genomic_DNA"/>
</dbReference>
<protein>
    <recommendedName>
        <fullName evidence="1">Lactose phosphotransferase system repressor</fullName>
    </recommendedName>
</protein>
<dbReference type="PANTHER" id="PTHR30363">
    <property type="entry name" value="HTH-TYPE TRANSCRIPTIONAL REGULATOR SRLR-RELATED"/>
    <property type="match status" value="1"/>
</dbReference>
<dbReference type="InterPro" id="IPR050313">
    <property type="entry name" value="Carb_Metab_HTH_regulators"/>
</dbReference>
<evidence type="ECO:0000256" key="1">
    <source>
        <dbReference type="ARBA" id="ARBA00021390"/>
    </source>
</evidence>
<dbReference type="GO" id="GO:0003677">
    <property type="term" value="F:DNA binding"/>
    <property type="evidence" value="ECO:0007669"/>
    <property type="project" value="UniProtKB-KW"/>
</dbReference>
<proteinExistence type="predicted"/>
<organism evidence="8 9">
    <name type="scientific">Maledivibacter halophilus</name>
    <dbReference type="NCBI Taxonomy" id="36842"/>
    <lineage>
        <taxon>Bacteria</taxon>
        <taxon>Bacillati</taxon>
        <taxon>Bacillota</taxon>
        <taxon>Clostridia</taxon>
        <taxon>Peptostreptococcales</taxon>
        <taxon>Caminicellaceae</taxon>
        <taxon>Maledivibacter</taxon>
    </lineage>
</organism>
<keyword evidence="2" id="KW-0678">Repressor</keyword>
<evidence type="ECO:0000256" key="4">
    <source>
        <dbReference type="ARBA" id="ARBA00023125"/>
    </source>
</evidence>
<dbReference type="STRING" id="36842.SAMN02194393_03264"/>
<name>A0A1T5LTM0_9FIRM</name>
<dbReference type="InterPro" id="IPR001034">
    <property type="entry name" value="DeoR_HTH"/>
</dbReference>
<dbReference type="SMART" id="SM01134">
    <property type="entry name" value="DeoRC"/>
    <property type="match status" value="1"/>
</dbReference>
<evidence type="ECO:0000256" key="5">
    <source>
        <dbReference type="ARBA" id="ARBA00023163"/>
    </source>
</evidence>
<comment type="function">
    <text evidence="6">Repressor of the lactose catabolism operon. Galactose-6-phosphate is the inducer.</text>
</comment>
<dbReference type="PANTHER" id="PTHR30363:SF4">
    <property type="entry name" value="GLYCEROL-3-PHOSPHATE REGULON REPRESSOR"/>
    <property type="match status" value="1"/>
</dbReference>
<dbReference type="AlphaFoldDB" id="A0A1T5LTM0"/>
<feature type="domain" description="HTH deoR-type" evidence="7">
    <location>
        <begin position="3"/>
        <end position="58"/>
    </location>
</feature>
<dbReference type="Proteomes" id="UP000190285">
    <property type="component" value="Unassembled WGS sequence"/>
</dbReference>
<dbReference type="InterPro" id="IPR037171">
    <property type="entry name" value="NagB/RpiA_transferase-like"/>
</dbReference>
<keyword evidence="4" id="KW-0238">DNA-binding</keyword>
<accession>A0A1T5LTM0</accession>
<dbReference type="SMART" id="SM00420">
    <property type="entry name" value="HTH_DEOR"/>
    <property type="match status" value="1"/>
</dbReference>
<evidence type="ECO:0000256" key="2">
    <source>
        <dbReference type="ARBA" id="ARBA00022491"/>
    </source>
</evidence>
<evidence type="ECO:0000256" key="3">
    <source>
        <dbReference type="ARBA" id="ARBA00023015"/>
    </source>
</evidence>
<keyword evidence="9" id="KW-1185">Reference proteome</keyword>
<dbReference type="Gene3D" id="3.40.50.1360">
    <property type="match status" value="1"/>
</dbReference>
<dbReference type="RefSeq" id="WP_079493037.1">
    <property type="nucleotide sequence ID" value="NZ_FUZT01000008.1"/>
</dbReference>
<gene>
    <name evidence="8" type="ORF">SAMN02194393_03264</name>
</gene>
<sequence>MIPEERIDKIKSLLSQKKHIGINELCKLLYCSKSTIRRDLIYLEKAGLVRRTRGGVSIISNSTIEYSSYIRSIENKDKKIAICKKATEYLKDDMCLFLDSSSTVNYLCSFLSSFNNIKVITNGLGAALALNSLENVQVFVTGGELKSQSNSLLGEFGGEFINHFYSDLSIISCKCLDESAAYEIDPSQALIKSHMMKNSKKTILLCDSSKLGKSSFYKLGYLKDFNVIITDKKPPTSIYSNIINEGCTIEYY</sequence>
<dbReference type="Pfam" id="PF08220">
    <property type="entry name" value="HTH_DeoR"/>
    <property type="match status" value="1"/>
</dbReference>
<dbReference type="PRINTS" id="PR00037">
    <property type="entry name" value="HTHLACR"/>
</dbReference>
<dbReference type="InterPro" id="IPR018356">
    <property type="entry name" value="Tscrpt_reg_HTH_DeoR_CS"/>
</dbReference>
<dbReference type="InterPro" id="IPR036390">
    <property type="entry name" value="WH_DNA-bd_sf"/>
</dbReference>
<dbReference type="InterPro" id="IPR036388">
    <property type="entry name" value="WH-like_DNA-bd_sf"/>
</dbReference>
<dbReference type="PROSITE" id="PS00894">
    <property type="entry name" value="HTH_DEOR_1"/>
    <property type="match status" value="1"/>
</dbReference>
<evidence type="ECO:0000313" key="9">
    <source>
        <dbReference type="Proteomes" id="UP000190285"/>
    </source>
</evidence>
<evidence type="ECO:0000313" key="8">
    <source>
        <dbReference type="EMBL" id="SKC79185.1"/>
    </source>
</evidence>
<dbReference type="SUPFAM" id="SSF100950">
    <property type="entry name" value="NagB/RpiA/CoA transferase-like"/>
    <property type="match status" value="1"/>
</dbReference>
<dbReference type="SUPFAM" id="SSF46785">
    <property type="entry name" value="Winged helix' DNA-binding domain"/>
    <property type="match status" value="1"/>
</dbReference>
<keyword evidence="5" id="KW-0804">Transcription</keyword>
<evidence type="ECO:0000259" key="7">
    <source>
        <dbReference type="PROSITE" id="PS51000"/>
    </source>
</evidence>
<dbReference type="Pfam" id="PF00455">
    <property type="entry name" value="DeoRC"/>
    <property type="match status" value="1"/>
</dbReference>
<evidence type="ECO:0000256" key="6">
    <source>
        <dbReference type="ARBA" id="ARBA00024937"/>
    </source>
</evidence>
<dbReference type="GO" id="GO:0003700">
    <property type="term" value="F:DNA-binding transcription factor activity"/>
    <property type="evidence" value="ECO:0007669"/>
    <property type="project" value="InterPro"/>
</dbReference>
<dbReference type="InterPro" id="IPR014036">
    <property type="entry name" value="DeoR-like_C"/>
</dbReference>